<dbReference type="Pfam" id="PF12697">
    <property type="entry name" value="Abhydrolase_6"/>
    <property type="match status" value="1"/>
</dbReference>
<proteinExistence type="predicted"/>
<dbReference type="PANTHER" id="PTHR43798">
    <property type="entry name" value="MONOACYLGLYCEROL LIPASE"/>
    <property type="match status" value="1"/>
</dbReference>
<sequence>MSTSSFIITEHKSPCSYIRQYPHGVKRDDAVLELAVKEYRPRTHLPSDEEGVTIIAAHGNGFPKEMFEPLWDDLLRASEGFKIASIWAADVAHQGASYALNSKELGDDPNWTDHSLDLLLMINKFRERMKPPFIGIGHSMGCGQLVYLASIHPRLFHDLILIDPILQVSHPPGPNSALFSSKRRESWESRAKAQAQISGNGFFSSMDPRALKLFLQYALKDTPDGGVTLSTPKAQEAWTYVRSCFHDLGEDTPEGRQRERMLNPYIQPFSPGGRVLTARGEMHPIFDALPRLRPRTFFMYGEYSHINFDEVREIHISTTGTGEGGNGGAKENGVKDVLLEDCGHLCAFEKPTAIAENISSWLSEEVVRWKQERDFWATVDTRKSTNNRTELSDKWLAVMKEDTLAERQAAGGKAKL</sequence>
<dbReference type="Proteomes" id="UP000813461">
    <property type="component" value="Unassembled WGS sequence"/>
</dbReference>
<dbReference type="EMBL" id="JAGMVJ010000022">
    <property type="protein sequence ID" value="KAH7073377.1"/>
    <property type="molecule type" value="Genomic_DNA"/>
</dbReference>
<dbReference type="OrthoDB" id="94039at2759"/>
<protein>
    <submittedName>
        <fullName evidence="3">Alpha/beta hydrolase family-domain-containing protein</fullName>
    </submittedName>
</protein>
<dbReference type="Gene3D" id="3.40.50.1820">
    <property type="entry name" value="alpha/beta hydrolase"/>
    <property type="match status" value="1"/>
</dbReference>
<dbReference type="GO" id="GO:0016020">
    <property type="term" value="C:membrane"/>
    <property type="evidence" value="ECO:0007669"/>
    <property type="project" value="TreeGrafter"/>
</dbReference>
<evidence type="ECO:0000313" key="4">
    <source>
        <dbReference type="Proteomes" id="UP000813461"/>
    </source>
</evidence>
<evidence type="ECO:0000259" key="2">
    <source>
        <dbReference type="Pfam" id="PF12697"/>
    </source>
</evidence>
<name>A0A8K0QWD1_9PLEO</name>
<dbReference type="InterPro" id="IPR050266">
    <property type="entry name" value="AB_hydrolase_sf"/>
</dbReference>
<organism evidence="3 4">
    <name type="scientific">Paraphoma chrysanthemicola</name>
    <dbReference type="NCBI Taxonomy" id="798071"/>
    <lineage>
        <taxon>Eukaryota</taxon>
        <taxon>Fungi</taxon>
        <taxon>Dikarya</taxon>
        <taxon>Ascomycota</taxon>
        <taxon>Pezizomycotina</taxon>
        <taxon>Dothideomycetes</taxon>
        <taxon>Pleosporomycetidae</taxon>
        <taxon>Pleosporales</taxon>
        <taxon>Pleosporineae</taxon>
        <taxon>Phaeosphaeriaceae</taxon>
        <taxon>Paraphoma</taxon>
    </lineage>
</organism>
<keyword evidence="1 3" id="KW-0378">Hydrolase</keyword>
<gene>
    <name evidence="3" type="ORF">FB567DRAFT_198588</name>
</gene>
<dbReference type="GO" id="GO:0016787">
    <property type="term" value="F:hydrolase activity"/>
    <property type="evidence" value="ECO:0007669"/>
    <property type="project" value="UniProtKB-KW"/>
</dbReference>
<dbReference type="PANTHER" id="PTHR43798:SF31">
    <property type="entry name" value="AB HYDROLASE SUPERFAMILY PROTEIN YCLE"/>
    <property type="match status" value="1"/>
</dbReference>
<evidence type="ECO:0000256" key="1">
    <source>
        <dbReference type="ARBA" id="ARBA00022801"/>
    </source>
</evidence>
<evidence type="ECO:0000313" key="3">
    <source>
        <dbReference type="EMBL" id="KAH7073377.1"/>
    </source>
</evidence>
<dbReference type="InterPro" id="IPR000073">
    <property type="entry name" value="AB_hydrolase_1"/>
</dbReference>
<dbReference type="InterPro" id="IPR029058">
    <property type="entry name" value="AB_hydrolase_fold"/>
</dbReference>
<accession>A0A8K0QWD1</accession>
<keyword evidence="4" id="KW-1185">Reference proteome</keyword>
<reference evidence="3" key="1">
    <citation type="journal article" date="2021" name="Nat. Commun.">
        <title>Genetic determinants of endophytism in the Arabidopsis root mycobiome.</title>
        <authorList>
            <person name="Mesny F."/>
            <person name="Miyauchi S."/>
            <person name="Thiergart T."/>
            <person name="Pickel B."/>
            <person name="Atanasova L."/>
            <person name="Karlsson M."/>
            <person name="Huettel B."/>
            <person name="Barry K.W."/>
            <person name="Haridas S."/>
            <person name="Chen C."/>
            <person name="Bauer D."/>
            <person name="Andreopoulos W."/>
            <person name="Pangilinan J."/>
            <person name="LaButti K."/>
            <person name="Riley R."/>
            <person name="Lipzen A."/>
            <person name="Clum A."/>
            <person name="Drula E."/>
            <person name="Henrissat B."/>
            <person name="Kohler A."/>
            <person name="Grigoriev I.V."/>
            <person name="Martin F.M."/>
            <person name="Hacquard S."/>
        </authorList>
    </citation>
    <scope>NUCLEOTIDE SEQUENCE</scope>
    <source>
        <strain evidence="3">MPI-SDFR-AT-0120</strain>
    </source>
</reference>
<feature type="domain" description="AB hydrolase-1" evidence="2">
    <location>
        <begin position="55"/>
        <end position="356"/>
    </location>
</feature>
<dbReference type="AlphaFoldDB" id="A0A8K0QWD1"/>
<dbReference type="SUPFAM" id="SSF53474">
    <property type="entry name" value="alpha/beta-Hydrolases"/>
    <property type="match status" value="1"/>
</dbReference>
<comment type="caution">
    <text evidence="3">The sequence shown here is derived from an EMBL/GenBank/DDBJ whole genome shotgun (WGS) entry which is preliminary data.</text>
</comment>